<dbReference type="Gene3D" id="3.40.50.1010">
    <property type="entry name" value="5'-nuclease"/>
    <property type="match status" value="1"/>
</dbReference>
<dbReference type="RefSeq" id="WP_052846680.1">
    <property type="nucleotide sequence ID" value="NZ_BAABQO010000001.1"/>
</dbReference>
<protein>
    <submittedName>
        <fullName evidence="8">Type II toxin-antitoxin system VapC family toxin</fullName>
    </submittedName>
</protein>
<evidence type="ECO:0000256" key="6">
    <source>
        <dbReference type="ARBA" id="ARBA00038093"/>
    </source>
</evidence>
<organism evidence="8 9">
    <name type="scientific">Sulfurisphaera tokodaii</name>
    <dbReference type="NCBI Taxonomy" id="111955"/>
    <lineage>
        <taxon>Archaea</taxon>
        <taxon>Thermoproteota</taxon>
        <taxon>Thermoprotei</taxon>
        <taxon>Sulfolobales</taxon>
        <taxon>Sulfolobaceae</taxon>
        <taxon>Sulfurisphaera</taxon>
    </lineage>
</organism>
<dbReference type="CDD" id="cd09881">
    <property type="entry name" value="PIN_VapC4-5_FitB-like"/>
    <property type="match status" value="1"/>
</dbReference>
<dbReference type="GeneID" id="1460003"/>
<name>A0A832TEG8_9CREN</name>
<gene>
    <name evidence="8" type="ORF">HA332_08925</name>
</gene>
<dbReference type="Pfam" id="PF01850">
    <property type="entry name" value="PIN"/>
    <property type="match status" value="1"/>
</dbReference>
<dbReference type="PANTHER" id="PTHR33653:SF1">
    <property type="entry name" value="RIBONUCLEASE VAPC2"/>
    <property type="match status" value="1"/>
</dbReference>
<dbReference type="Proteomes" id="UP000646844">
    <property type="component" value="Unassembled WGS sequence"/>
</dbReference>
<dbReference type="GO" id="GO:0016787">
    <property type="term" value="F:hydrolase activity"/>
    <property type="evidence" value="ECO:0007669"/>
    <property type="project" value="UniProtKB-KW"/>
</dbReference>
<dbReference type="InterPro" id="IPR050556">
    <property type="entry name" value="Type_II_TA_system_RNase"/>
</dbReference>
<dbReference type="GO" id="GO:0004518">
    <property type="term" value="F:nuclease activity"/>
    <property type="evidence" value="ECO:0007669"/>
    <property type="project" value="UniProtKB-KW"/>
</dbReference>
<evidence type="ECO:0000259" key="7">
    <source>
        <dbReference type="SMART" id="SM00670"/>
    </source>
</evidence>
<dbReference type="PANTHER" id="PTHR33653">
    <property type="entry name" value="RIBONUCLEASE VAPC2"/>
    <property type="match status" value="1"/>
</dbReference>
<evidence type="ECO:0000256" key="3">
    <source>
        <dbReference type="ARBA" id="ARBA00022723"/>
    </source>
</evidence>
<dbReference type="EMBL" id="DUJO01000043">
    <property type="protein sequence ID" value="HII74477.1"/>
    <property type="molecule type" value="Genomic_DNA"/>
</dbReference>
<keyword evidence="2" id="KW-0540">Nuclease</keyword>
<comment type="similarity">
    <text evidence="6">Belongs to the PINc/VapC protein family.</text>
</comment>
<dbReference type="OMA" id="TNNTNHF"/>
<reference evidence="8" key="1">
    <citation type="journal article" date="2020" name="bioRxiv">
        <title>A rank-normalized archaeal taxonomy based on genome phylogeny resolves widespread incomplete and uneven classifications.</title>
        <authorList>
            <person name="Rinke C."/>
            <person name="Chuvochina M."/>
            <person name="Mussig A.J."/>
            <person name="Chaumeil P.-A."/>
            <person name="Waite D.W."/>
            <person name="Whitman W.B."/>
            <person name="Parks D.H."/>
            <person name="Hugenholtz P."/>
        </authorList>
    </citation>
    <scope>NUCLEOTIDE SEQUENCE</scope>
    <source>
        <strain evidence="8">UBA8838</strain>
    </source>
</reference>
<dbReference type="InterPro" id="IPR002716">
    <property type="entry name" value="PIN_dom"/>
</dbReference>
<keyword evidence="5" id="KW-0460">Magnesium</keyword>
<dbReference type="InterPro" id="IPR029060">
    <property type="entry name" value="PIN-like_dom_sf"/>
</dbReference>
<evidence type="ECO:0000256" key="4">
    <source>
        <dbReference type="ARBA" id="ARBA00022801"/>
    </source>
</evidence>
<evidence type="ECO:0000256" key="1">
    <source>
        <dbReference type="ARBA" id="ARBA00001946"/>
    </source>
</evidence>
<sequence length="130" mass="14728">MECKCLDSDILIDFLRGKEKAVKYIESVRGSSRIVTTVINVFELYYGALKYNKDVEKLDEFLQSVEILPFTVSEAKKAAEIEVDLENRGEVIGLKDVLISSIALNNNCTIVTGNVKHFERIQGVKVENWK</sequence>
<dbReference type="AlphaFoldDB" id="A0A832TEG8"/>
<dbReference type="SUPFAM" id="SSF88723">
    <property type="entry name" value="PIN domain-like"/>
    <property type="match status" value="1"/>
</dbReference>
<comment type="caution">
    <text evidence="8">The sequence shown here is derived from an EMBL/GenBank/DDBJ whole genome shotgun (WGS) entry which is preliminary data.</text>
</comment>
<proteinExistence type="inferred from homology"/>
<evidence type="ECO:0000256" key="2">
    <source>
        <dbReference type="ARBA" id="ARBA00022722"/>
    </source>
</evidence>
<dbReference type="GO" id="GO:0046872">
    <property type="term" value="F:metal ion binding"/>
    <property type="evidence" value="ECO:0007669"/>
    <property type="project" value="UniProtKB-KW"/>
</dbReference>
<keyword evidence="4" id="KW-0378">Hydrolase</keyword>
<evidence type="ECO:0000313" key="8">
    <source>
        <dbReference type="EMBL" id="HII74477.1"/>
    </source>
</evidence>
<evidence type="ECO:0000256" key="5">
    <source>
        <dbReference type="ARBA" id="ARBA00022842"/>
    </source>
</evidence>
<comment type="cofactor">
    <cofactor evidence="1">
        <name>Mg(2+)</name>
        <dbReference type="ChEBI" id="CHEBI:18420"/>
    </cofactor>
</comment>
<evidence type="ECO:0000313" key="9">
    <source>
        <dbReference type="Proteomes" id="UP000646844"/>
    </source>
</evidence>
<keyword evidence="3" id="KW-0479">Metal-binding</keyword>
<dbReference type="SMART" id="SM00670">
    <property type="entry name" value="PINc"/>
    <property type="match status" value="1"/>
</dbReference>
<feature type="domain" description="PIN" evidence="7">
    <location>
        <begin position="2"/>
        <end position="119"/>
    </location>
</feature>
<accession>A0A832TEG8</accession>